<dbReference type="PANTHER" id="PTHR43674:SF16">
    <property type="entry name" value="CARBON-NITROGEN FAMILY, PUTATIVE (AFU_ORTHOLOGUE AFUA_5G02350)-RELATED"/>
    <property type="match status" value="1"/>
</dbReference>
<sequence length="560" mass="59849">MIRVATAQMETGKDTDRVLRQILELIDEAAQGGADLVHFQENLNYPTSYDNREHAWNEAITIPGPMVNAISERAAAHGIHVSFNAAVRGEFPNAYMVNHLIGPKGEYIGSNAKQILMWIERLAFVPADAPNAVYDTALGRIGLLSCMDGLIPETARTLALQGADIILNSLCSNGLDEAHLHIPARAAENGVFMIAANRIGDMVKGADLERLIRESGMTREKVMGAGESQIVGPQGEVLARAGRDTYGLTFADIDLASVVRDTRLAGRRPECYALLTQPNETLTALTAGRADAGTVTVTTVSPAGADFETRLASAIAELGTVPAGFAVLPELFAWDIATLVAGSALQAQIQQAIAAIESLAAERATYIAAGIPEIVEGRLVNRVVLIGPDGAIGQYRQVHADPALGWGLSGDDFPIFDLPFGRVGLLLGSELIYPEAARMLARKGVDLVACPATWRDEWQVALMLAERSAENHMTIAAANRADSPFDAPSAILTTPPVYRFPDTMEVNNPDRFDAAGRGATLSAEIDLAPNRDKRLMGSTDLILDSQPQLYGRLVEAKAAA</sequence>
<protein>
    <submittedName>
        <fullName evidence="3">Putative amidohydrolase</fullName>
    </submittedName>
</protein>
<gene>
    <name evidence="3" type="ORF">FHS49_001348</name>
</gene>
<dbReference type="InterPro" id="IPR036526">
    <property type="entry name" value="C-N_Hydrolase_sf"/>
</dbReference>
<evidence type="ECO:0000313" key="3">
    <source>
        <dbReference type="EMBL" id="MBB5685340.1"/>
    </source>
</evidence>
<dbReference type="EMBL" id="JACIJC010000002">
    <property type="protein sequence ID" value="MBB5685340.1"/>
    <property type="molecule type" value="Genomic_DNA"/>
</dbReference>
<accession>A0A7W9EES8</accession>
<keyword evidence="1 3" id="KW-0378">Hydrolase</keyword>
<keyword evidence="4" id="KW-1185">Reference proteome</keyword>
<dbReference type="InterPro" id="IPR050345">
    <property type="entry name" value="Aliph_Amidase/BUP"/>
</dbReference>
<feature type="domain" description="CN hydrolase" evidence="2">
    <location>
        <begin position="2"/>
        <end position="255"/>
    </location>
</feature>
<dbReference type="RefSeq" id="WP_184016599.1">
    <property type="nucleotide sequence ID" value="NZ_JACIJC010000002.1"/>
</dbReference>
<dbReference type="CDD" id="cd07197">
    <property type="entry name" value="nitrilase"/>
    <property type="match status" value="2"/>
</dbReference>
<dbReference type="InterPro" id="IPR003010">
    <property type="entry name" value="C-N_Hydrolase"/>
</dbReference>
<evidence type="ECO:0000256" key="1">
    <source>
        <dbReference type="ARBA" id="ARBA00022801"/>
    </source>
</evidence>
<dbReference type="Proteomes" id="UP000549617">
    <property type="component" value="Unassembled WGS sequence"/>
</dbReference>
<organism evidence="3 4">
    <name type="scientific">Sphingobium boeckii</name>
    <dbReference type="NCBI Taxonomy" id="1082345"/>
    <lineage>
        <taxon>Bacteria</taxon>
        <taxon>Pseudomonadati</taxon>
        <taxon>Pseudomonadota</taxon>
        <taxon>Alphaproteobacteria</taxon>
        <taxon>Sphingomonadales</taxon>
        <taxon>Sphingomonadaceae</taxon>
        <taxon>Sphingobium</taxon>
    </lineage>
</organism>
<comment type="caution">
    <text evidence="3">The sequence shown here is derived from an EMBL/GenBank/DDBJ whole genome shotgun (WGS) entry which is preliminary data.</text>
</comment>
<name>A0A7W9EES8_9SPHN</name>
<dbReference type="Gene3D" id="3.60.110.10">
    <property type="entry name" value="Carbon-nitrogen hydrolase"/>
    <property type="match status" value="2"/>
</dbReference>
<proteinExistence type="predicted"/>
<evidence type="ECO:0000259" key="2">
    <source>
        <dbReference type="PROSITE" id="PS50263"/>
    </source>
</evidence>
<reference evidence="3 4" key="1">
    <citation type="submission" date="2020-08" db="EMBL/GenBank/DDBJ databases">
        <title>Genomic Encyclopedia of Type Strains, Phase IV (KMG-IV): sequencing the most valuable type-strain genomes for metagenomic binning, comparative biology and taxonomic classification.</title>
        <authorList>
            <person name="Goeker M."/>
        </authorList>
    </citation>
    <scope>NUCLEOTIDE SEQUENCE [LARGE SCALE GENOMIC DNA]</scope>
    <source>
        <strain evidence="3 4">DSM 25079</strain>
    </source>
</reference>
<dbReference type="GO" id="GO:0016811">
    <property type="term" value="F:hydrolase activity, acting on carbon-nitrogen (but not peptide) bonds, in linear amides"/>
    <property type="evidence" value="ECO:0007669"/>
    <property type="project" value="TreeGrafter"/>
</dbReference>
<dbReference type="Pfam" id="PF00795">
    <property type="entry name" value="CN_hydrolase"/>
    <property type="match status" value="2"/>
</dbReference>
<dbReference type="PANTHER" id="PTHR43674">
    <property type="entry name" value="NITRILASE C965.09-RELATED"/>
    <property type="match status" value="1"/>
</dbReference>
<evidence type="ECO:0000313" key="4">
    <source>
        <dbReference type="Proteomes" id="UP000549617"/>
    </source>
</evidence>
<dbReference type="AlphaFoldDB" id="A0A7W9EES8"/>
<dbReference type="SUPFAM" id="SSF56317">
    <property type="entry name" value="Carbon-nitrogen hydrolase"/>
    <property type="match status" value="2"/>
</dbReference>
<feature type="domain" description="CN hydrolase" evidence="2">
    <location>
        <begin position="292"/>
        <end position="527"/>
    </location>
</feature>
<dbReference type="PROSITE" id="PS50263">
    <property type="entry name" value="CN_HYDROLASE"/>
    <property type="match status" value="2"/>
</dbReference>